<dbReference type="InterPro" id="IPR002306">
    <property type="entry name" value="Trp-tRNA-ligase"/>
</dbReference>
<keyword evidence="4 10" id="KW-0547">Nucleotide-binding</keyword>
<keyword evidence="3 10" id="KW-0436">Ligase</keyword>
<dbReference type="Gene3D" id="1.10.240.10">
    <property type="entry name" value="Tyrosyl-Transfer RNA Synthetase"/>
    <property type="match status" value="1"/>
</dbReference>
<dbReference type="EMBL" id="JAAZBX010000001">
    <property type="protein sequence ID" value="NLD25046.1"/>
    <property type="molecule type" value="Genomic_DNA"/>
</dbReference>
<dbReference type="PANTHER" id="PTHR43766">
    <property type="entry name" value="TRYPTOPHAN--TRNA LIGASE, MITOCHONDRIAL"/>
    <property type="match status" value="1"/>
</dbReference>
<keyword evidence="6 10" id="KW-0648">Protein biosynthesis</keyword>
<dbReference type="NCBIfam" id="TIGR00233">
    <property type="entry name" value="trpS"/>
    <property type="match status" value="1"/>
</dbReference>
<dbReference type="InterPro" id="IPR050203">
    <property type="entry name" value="Trp-tRNA_synthetase"/>
</dbReference>
<dbReference type="CDD" id="cd00806">
    <property type="entry name" value="TrpRS_core"/>
    <property type="match status" value="1"/>
</dbReference>
<dbReference type="PANTHER" id="PTHR43766:SF1">
    <property type="entry name" value="TRYPTOPHAN--TRNA LIGASE, MITOCHONDRIAL"/>
    <property type="match status" value="1"/>
</dbReference>
<dbReference type="PRINTS" id="PR01039">
    <property type="entry name" value="TRNASYNTHTRP"/>
</dbReference>
<evidence type="ECO:0000313" key="11">
    <source>
        <dbReference type="EMBL" id="NLD25046.1"/>
    </source>
</evidence>
<dbReference type="FunFam" id="1.10.240.10:FF:000005">
    <property type="entry name" value="Tryptophan--tRNA ligase"/>
    <property type="match status" value="1"/>
</dbReference>
<dbReference type="PROSITE" id="PS00178">
    <property type="entry name" value="AA_TRNA_LIGASE_I"/>
    <property type="match status" value="1"/>
</dbReference>
<comment type="similarity">
    <text evidence="1 10">Belongs to the class-I aminoacyl-tRNA synthetase family.</text>
</comment>
<evidence type="ECO:0000256" key="6">
    <source>
        <dbReference type="ARBA" id="ARBA00022917"/>
    </source>
</evidence>
<protein>
    <recommendedName>
        <fullName evidence="2 9">Tryptophan--tRNA ligase</fullName>
        <ecNumber evidence="2 9">6.1.1.2</ecNumber>
    </recommendedName>
</protein>
<evidence type="ECO:0000256" key="4">
    <source>
        <dbReference type="ARBA" id="ARBA00022741"/>
    </source>
</evidence>
<evidence type="ECO:0000256" key="8">
    <source>
        <dbReference type="ARBA" id="ARBA00049929"/>
    </source>
</evidence>
<gene>
    <name evidence="11" type="primary">trpS</name>
    <name evidence="11" type="ORF">GX656_00165</name>
</gene>
<proteinExistence type="inferred from homology"/>
<dbReference type="InterPro" id="IPR014729">
    <property type="entry name" value="Rossmann-like_a/b/a_fold"/>
</dbReference>
<accession>A0A847CZW6</accession>
<evidence type="ECO:0000256" key="5">
    <source>
        <dbReference type="ARBA" id="ARBA00022840"/>
    </source>
</evidence>
<dbReference type="EC" id="6.1.1.2" evidence="2 9"/>
<evidence type="ECO:0000256" key="7">
    <source>
        <dbReference type="ARBA" id="ARBA00023146"/>
    </source>
</evidence>
<evidence type="ECO:0000256" key="3">
    <source>
        <dbReference type="ARBA" id="ARBA00022598"/>
    </source>
</evidence>
<name>A0A847CZW6_9BACT</name>
<comment type="caution">
    <text evidence="11">The sequence shown here is derived from an EMBL/GenBank/DDBJ whole genome shotgun (WGS) entry which is preliminary data.</text>
</comment>
<dbReference type="Gene3D" id="3.40.50.620">
    <property type="entry name" value="HUPs"/>
    <property type="match status" value="1"/>
</dbReference>
<dbReference type="GO" id="GO:0006436">
    <property type="term" value="P:tryptophanyl-tRNA aminoacylation"/>
    <property type="evidence" value="ECO:0007669"/>
    <property type="project" value="UniProtKB-UniRule"/>
</dbReference>
<comment type="catalytic activity">
    <reaction evidence="8">
        <text>tRNA(Trp) + L-tryptophan + ATP = L-tryptophyl-tRNA(Trp) + AMP + diphosphate + H(+)</text>
        <dbReference type="Rhea" id="RHEA:24080"/>
        <dbReference type="Rhea" id="RHEA-COMP:9671"/>
        <dbReference type="Rhea" id="RHEA-COMP:9705"/>
        <dbReference type="ChEBI" id="CHEBI:15378"/>
        <dbReference type="ChEBI" id="CHEBI:30616"/>
        <dbReference type="ChEBI" id="CHEBI:33019"/>
        <dbReference type="ChEBI" id="CHEBI:57912"/>
        <dbReference type="ChEBI" id="CHEBI:78442"/>
        <dbReference type="ChEBI" id="CHEBI:78535"/>
        <dbReference type="ChEBI" id="CHEBI:456215"/>
        <dbReference type="EC" id="6.1.1.2"/>
    </reaction>
</comment>
<dbReference type="AlphaFoldDB" id="A0A847CZW6"/>
<reference evidence="11 12" key="1">
    <citation type="journal article" date="2020" name="Biotechnol. Biofuels">
        <title>New insights from the biogas microbiome by comprehensive genome-resolved metagenomics of nearly 1600 species originating from multiple anaerobic digesters.</title>
        <authorList>
            <person name="Campanaro S."/>
            <person name="Treu L."/>
            <person name="Rodriguez-R L.M."/>
            <person name="Kovalovszki A."/>
            <person name="Ziels R.M."/>
            <person name="Maus I."/>
            <person name="Zhu X."/>
            <person name="Kougias P.G."/>
            <person name="Basile A."/>
            <person name="Luo G."/>
            <person name="Schluter A."/>
            <person name="Konstantinidis K.T."/>
            <person name="Angelidaki I."/>
        </authorList>
    </citation>
    <scope>NUCLEOTIDE SEQUENCE [LARGE SCALE GENOMIC DNA]</scope>
    <source>
        <strain evidence="11">AS06rmzACSIP_65</strain>
    </source>
</reference>
<evidence type="ECO:0000256" key="9">
    <source>
        <dbReference type="NCBIfam" id="TIGR00233"/>
    </source>
</evidence>
<dbReference type="InterPro" id="IPR002305">
    <property type="entry name" value="aa-tRNA-synth_Ic"/>
</dbReference>
<dbReference type="InterPro" id="IPR001412">
    <property type="entry name" value="aa-tRNA-synth_I_CS"/>
</dbReference>
<sequence>MEKKRILTGDRPTGKLHIGHLLGSLSNRVKLQYEYDSFIEIANIQALSDNFNNPSKVKDGIIELLCDYYAVGIDFDKANIFIQSEVPQIHEIFIYLANFATVQQIQHNPTIKTEMAQNRYEASTPLGFFFYPIHQAADIFSVNADLVPVGKDQLPMIEDARELGRRFNKTYGVDILGQPEALLGTKINVPGIDGAEKMGKSLNNCIYLSDSQEELKKKVFKVYTDPTRIHADDPGQVEGNVAFTYLDLFSDESQKEEIEDMKRRYREGTIKDIEVKGKLFEVMDVVLKPIRDRRKEAEEMKDELVKKALNSSRVVSSIARETADEMKKAMKIEF</sequence>
<dbReference type="SUPFAM" id="SSF52374">
    <property type="entry name" value="Nucleotidylyl transferase"/>
    <property type="match status" value="1"/>
</dbReference>
<dbReference type="Pfam" id="PF00579">
    <property type="entry name" value="tRNA-synt_1b"/>
    <property type="match status" value="1"/>
</dbReference>
<keyword evidence="7 10" id="KW-0030">Aminoacyl-tRNA synthetase</keyword>
<evidence type="ECO:0000256" key="2">
    <source>
        <dbReference type="ARBA" id="ARBA00013161"/>
    </source>
</evidence>
<evidence type="ECO:0000256" key="1">
    <source>
        <dbReference type="ARBA" id="ARBA00005594"/>
    </source>
</evidence>
<dbReference type="GO" id="GO:0004830">
    <property type="term" value="F:tryptophan-tRNA ligase activity"/>
    <property type="evidence" value="ECO:0007669"/>
    <property type="project" value="UniProtKB-UniRule"/>
</dbReference>
<organism evidence="11 12">
    <name type="scientific">Candidatus Dojkabacteria bacterium</name>
    <dbReference type="NCBI Taxonomy" id="2099670"/>
    <lineage>
        <taxon>Bacteria</taxon>
        <taxon>Candidatus Dojkabacteria</taxon>
    </lineage>
</organism>
<evidence type="ECO:0000256" key="10">
    <source>
        <dbReference type="RuleBase" id="RU363036"/>
    </source>
</evidence>
<keyword evidence="5 10" id="KW-0067">ATP-binding</keyword>
<dbReference type="GO" id="GO:0005829">
    <property type="term" value="C:cytosol"/>
    <property type="evidence" value="ECO:0007669"/>
    <property type="project" value="TreeGrafter"/>
</dbReference>
<evidence type="ECO:0000313" key="12">
    <source>
        <dbReference type="Proteomes" id="UP000545876"/>
    </source>
</evidence>
<dbReference type="Proteomes" id="UP000545876">
    <property type="component" value="Unassembled WGS sequence"/>
</dbReference>
<dbReference type="GO" id="GO:0005524">
    <property type="term" value="F:ATP binding"/>
    <property type="evidence" value="ECO:0007669"/>
    <property type="project" value="UniProtKB-KW"/>
</dbReference>